<keyword evidence="2" id="KW-0548">Nucleotidyltransferase</keyword>
<dbReference type="SUPFAM" id="SSF56672">
    <property type="entry name" value="DNA/RNA polymerases"/>
    <property type="match status" value="1"/>
</dbReference>
<reference evidence="8 9" key="1">
    <citation type="journal article" date="2017" name="Genome Biol. Evol.">
        <title>Phytophthora megakarya and P. palmivora, closely related causal agents of cacao black pod rot, underwent increases in genome sizes and gene numbers by different mechanisms.</title>
        <authorList>
            <person name="Ali S.S."/>
            <person name="Shao J."/>
            <person name="Lary D.J."/>
            <person name="Kronmiller B."/>
            <person name="Shen D."/>
            <person name="Strem M.D."/>
            <person name="Amoako-Attah I."/>
            <person name="Akrofi A.Y."/>
            <person name="Begoude B.A."/>
            <person name="Ten Hoopen G.M."/>
            <person name="Coulibaly K."/>
            <person name="Kebe B.I."/>
            <person name="Melnick R.L."/>
            <person name="Guiltinan M.J."/>
            <person name="Tyler B.M."/>
            <person name="Meinhardt L.W."/>
            <person name="Bailey B.A."/>
        </authorList>
    </citation>
    <scope>NUCLEOTIDE SEQUENCE [LARGE SCALE GENOMIC DNA]</scope>
    <source>
        <strain evidence="9">sbr112.9</strain>
    </source>
</reference>
<name>A0A2P4Y709_9STRA</name>
<dbReference type="AlphaFoldDB" id="A0A2P4Y709"/>
<keyword evidence="3" id="KW-0540">Nuclease</keyword>
<dbReference type="InterPro" id="IPR041373">
    <property type="entry name" value="RT_RNaseH"/>
</dbReference>
<keyword evidence="6 8" id="KW-0695">RNA-directed DNA polymerase</keyword>
<dbReference type="GO" id="GO:0004519">
    <property type="term" value="F:endonuclease activity"/>
    <property type="evidence" value="ECO:0007669"/>
    <property type="project" value="UniProtKB-KW"/>
</dbReference>
<keyword evidence="4" id="KW-0255">Endonuclease</keyword>
<evidence type="ECO:0000256" key="5">
    <source>
        <dbReference type="ARBA" id="ARBA00022801"/>
    </source>
</evidence>
<proteinExistence type="predicted"/>
<dbReference type="GO" id="GO:0016787">
    <property type="term" value="F:hydrolase activity"/>
    <property type="evidence" value="ECO:0007669"/>
    <property type="project" value="UniProtKB-KW"/>
</dbReference>
<evidence type="ECO:0000259" key="7">
    <source>
        <dbReference type="Pfam" id="PF17917"/>
    </source>
</evidence>
<evidence type="ECO:0000256" key="2">
    <source>
        <dbReference type="ARBA" id="ARBA00022695"/>
    </source>
</evidence>
<evidence type="ECO:0000256" key="3">
    <source>
        <dbReference type="ARBA" id="ARBA00022722"/>
    </source>
</evidence>
<gene>
    <name evidence="8" type="ORF">PHPALM_9544</name>
</gene>
<keyword evidence="5" id="KW-0378">Hydrolase</keyword>
<evidence type="ECO:0000313" key="9">
    <source>
        <dbReference type="Proteomes" id="UP000237271"/>
    </source>
</evidence>
<comment type="caution">
    <text evidence="8">The sequence shown here is derived from an EMBL/GenBank/DDBJ whole genome shotgun (WGS) entry which is preliminary data.</text>
</comment>
<organism evidence="8 9">
    <name type="scientific">Phytophthora palmivora</name>
    <dbReference type="NCBI Taxonomy" id="4796"/>
    <lineage>
        <taxon>Eukaryota</taxon>
        <taxon>Sar</taxon>
        <taxon>Stramenopiles</taxon>
        <taxon>Oomycota</taxon>
        <taxon>Peronosporomycetes</taxon>
        <taxon>Peronosporales</taxon>
        <taxon>Peronosporaceae</taxon>
        <taxon>Phytophthora</taxon>
    </lineage>
</organism>
<dbReference type="OrthoDB" id="5807442at2759"/>
<dbReference type="InterPro" id="IPR043502">
    <property type="entry name" value="DNA/RNA_pol_sf"/>
</dbReference>
<sequence length="129" mass="14277">MAAWPTPRSQKNLNKGLDLANYLHNITHLSLLAVLDETSSFSVVCDASDYTIVHMDDEGHQSVISFQSRQLKAAERNYSAHGKELVAIQYALAKFGVLLLDSRTFVINTDHAALRAATNSPHLSQRTAR</sequence>
<evidence type="ECO:0000256" key="6">
    <source>
        <dbReference type="ARBA" id="ARBA00022918"/>
    </source>
</evidence>
<protein>
    <submittedName>
        <fullName evidence="8">Reverse transcriptase-rnase h-integrase</fullName>
    </submittedName>
</protein>
<evidence type="ECO:0000256" key="4">
    <source>
        <dbReference type="ARBA" id="ARBA00022759"/>
    </source>
</evidence>
<dbReference type="GO" id="GO:0003964">
    <property type="term" value="F:RNA-directed DNA polymerase activity"/>
    <property type="evidence" value="ECO:0007669"/>
    <property type="project" value="UniProtKB-KW"/>
</dbReference>
<evidence type="ECO:0000256" key="1">
    <source>
        <dbReference type="ARBA" id="ARBA00022679"/>
    </source>
</evidence>
<feature type="domain" description="Reverse transcriptase RNase H-like" evidence="7">
    <location>
        <begin position="37"/>
        <end position="129"/>
    </location>
</feature>
<dbReference type="Proteomes" id="UP000237271">
    <property type="component" value="Unassembled WGS sequence"/>
</dbReference>
<dbReference type="Pfam" id="PF17917">
    <property type="entry name" value="RT_RNaseH"/>
    <property type="match status" value="1"/>
</dbReference>
<accession>A0A2P4Y709</accession>
<dbReference type="EMBL" id="NCKW01005073">
    <property type="protein sequence ID" value="POM73595.1"/>
    <property type="molecule type" value="Genomic_DNA"/>
</dbReference>
<keyword evidence="1" id="KW-0808">Transferase</keyword>
<keyword evidence="9" id="KW-1185">Reference proteome</keyword>
<dbReference type="PANTHER" id="PTHR34072">
    <property type="entry name" value="ENZYMATIC POLYPROTEIN-RELATED"/>
    <property type="match status" value="1"/>
</dbReference>
<dbReference type="PANTHER" id="PTHR34072:SF56">
    <property type="entry name" value="REVERSE TRANSCRIPTASE_RETROTRANSPOSON-DERIVED PROTEIN RNASE H-LIKE DOMAIN-CONTAINING PROTEIN"/>
    <property type="match status" value="1"/>
</dbReference>
<evidence type="ECO:0000313" key="8">
    <source>
        <dbReference type="EMBL" id="POM73595.1"/>
    </source>
</evidence>